<proteinExistence type="predicted"/>
<protein>
    <recommendedName>
        <fullName evidence="2">DUF397 domain-containing protein</fullName>
    </recommendedName>
</protein>
<sequence length="64" mass="7158">MDQWGAWRKAQASGSGSGCVEMRSHTDGRREVRDSKDPSGSILAFSRFEWQCFIDGAKNGEFDD</sequence>
<dbReference type="OrthoDB" id="3296416at2"/>
<dbReference type="Proteomes" id="UP000000851">
    <property type="component" value="Chromosome"/>
</dbReference>
<evidence type="ECO:0000256" key="1">
    <source>
        <dbReference type="SAM" id="MobiDB-lite"/>
    </source>
</evidence>
<name>C7QEQ4_CATAD</name>
<dbReference type="InterPro" id="IPR007278">
    <property type="entry name" value="DUF397"/>
</dbReference>
<organism evidence="3 4">
    <name type="scientific">Catenulispora acidiphila (strain DSM 44928 / JCM 14897 / NBRC 102108 / NRRL B-24433 / ID139908)</name>
    <dbReference type="NCBI Taxonomy" id="479433"/>
    <lineage>
        <taxon>Bacteria</taxon>
        <taxon>Bacillati</taxon>
        <taxon>Actinomycetota</taxon>
        <taxon>Actinomycetes</taxon>
        <taxon>Catenulisporales</taxon>
        <taxon>Catenulisporaceae</taxon>
        <taxon>Catenulispora</taxon>
    </lineage>
</organism>
<feature type="compositionally biased region" description="Basic and acidic residues" evidence="1">
    <location>
        <begin position="22"/>
        <end position="37"/>
    </location>
</feature>
<reference evidence="3 4" key="1">
    <citation type="journal article" date="2009" name="Stand. Genomic Sci.">
        <title>Complete genome sequence of Catenulispora acidiphila type strain (ID 139908).</title>
        <authorList>
            <person name="Copeland A."/>
            <person name="Lapidus A."/>
            <person name="Glavina Del Rio T."/>
            <person name="Nolan M."/>
            <person name="Lucas S."/>
            <person name="Chen F."/>
            <person name="Tice H."/>
            <person name="Cheng J.F."/>
            <person name="Bruce D."/>
            <person name="Goodwin L."/>
            <person name="Pitluck S."/>
            <person name="Mikhailova N."/>
            <person name="Pati A."/>
            <person name="Ivanova N."/>
            <person name="Mavromatis K."/>
            <person name="Chen A."/>
            <person name="Palaniappan K."/>
            <person name="Chain P."/>
            <person name="Land M."/>
            <person name="Hauser L."/>
            <person name="Chang Y.J."/>
            <person name="Jeffries C.D."/>
            <person name="Chertkov O."/>
            <person name="Brettin T."/>
            <person name="Detter J.C."/>
            <person name="Han C."/>
            <person name="Ali Z."/>
            <person name="Tindall B.J."/>
            <person name="Goker M."/>
            <person name="Bristow J."/>
            <person name="Eisen J.A."/>
            <person name="Markowitz V."/>
            <person name="Hugenholtz P."/>
            <person name="Kyrpides N.C."/>
            <person name="Klenk H.P."/>
        </authorList>
    </citation>
    <scope>NUCLEOTIDE SEQUENCE [LARGE SCALE GENOMIC DNA]</scope>
    <source>
        <strain evidence="4">DSM 44928 / JCM 14897 / NBRC 102108 / NRRL B-24433 / ID139908</strain>
    </source>
</reference>
<gene>
    <name evidence="3" type="ordered locus">Caci_3941</name>
</gene>
<feature type="domain" description="DUF397" evidence="2">
    <location>
        <begin position="6"/>
        <end position="58"/>
    </location>
</feature>
<dbReference type="KEGG" id="cai:Caci_3941"/>
<dbReference type="InParanoid" id="C7QEQ4"/>
<dbReference type="STRING" id="479433.Caci_3941"/>
<dbReference type="Pfam" id="PF04149">
    <property type="entry name" value="DUF397"/>
    <property type="match status" value="1"/>
</dbReference>
<evidence type="ECO:0000313" key="3">
    <source>
        <dbReference type="EMBL" id="ACU72824.1"/>
    </source>
</evidence>
<keyword evidence="4" id="KW-1185">Reference proteome</keyword>
<dbReference type="AlphaFoldDB" id="C7QEQ4"/>
<feature type="region of interest" description="Disordered" evidence="1">
    <location>
        <begin position="1"/>
        <end position="38"/>
    </location>
</feature>
<evidence type="ECO:0000313" key="4">
    <source>
        <dbReference type="Proteomes" id="UP000000851"/>
    </source>
</evidence>
<accession>C7QEQ4</accession>
<dbReference type="HOGENOM" id="CLU_131550_1_3_11"/>
<dbReference type="EMBL" id="CP001700">
    <property type="protein sequence ID" value="ACU72824.1"/>
    <property type="molecule type" value="Genomic_DNA"/>
</dbReference>
<evidence type="ECO:0000259" key="2">
    <source>
        <dbReference type="Pfam" id="PF04149"/>
    </source>
</evidence>